<sequence length="160" mass="18077">MSGQFSGVRKIIKDYQLKSTYVHCCNNCLDPAFQEPGRSPEVICAALTIVKDVSNTILNLAKIKSVHARIVSAPCPSECQMDMPVNILLPLCPTRWYVRVNSMSRFLDNDDRVQITLAGILKQKSTIRDDGLVALHDYLKRLHRFETMFYLISSIKVFGA</sequence>
<evidence type="ECO:0000313" key="1">
    <source>
        <dbReference type="EMBL" id="KAH9363934.1"/>
    </source>
</evidence>
<reference evidence="1 2" key="1">
    <citation type="journal article" date="2020" name="Cell">
        <title>Large-Scale Comparative Analyses of Tick Genomes Elucidate Their Genetic Diversity and Vector Capacities.</title>
        <authorList>
            <consortium name="Tick Genome and Microbiome Consortium (TIGMIC)"/>
            <person name="Jia N."/>
            <person name="Wang J."/>
            <person name="Shi W."/>
            <person name="Du L."/>
            <person name="Sun Y."/>
            <person name="Zhan W."/>
            <person name="Jiang J.F."/>
            <person name="Wang Q."/>
            <person name="Zhang B."/>
            <person name="Ji P."/>
            <person name="Bell-Sakyi L."/>
            <person name="Cui X.M."/>
            <person name="Yuan T.T."/>
            <person name="Jiang B.G."/>
            <person name="Yang W.F."/>
            <person name="Lam T.T."/>
            <person name="Chang Q.C."/>
            <person name="Ding S.J."/>
            <person name="Wang X.J."/>
            <person name="Zhu J.G."/>
            <person name="Ruan X.D."/>
            <person name="Zhao L."/>
            <person name="Wei J.T."/>
            <person name="Ye R.Z."/>
            <person name="Que T.C."/>
            <person name="Du C.H."/>
            <person name="Zhou Y.H."/>
            <person name="Cheng J.X."/>
            <person name="Dai P.F."/>
            <person name="Guo W.B."/>
            <person name="Han X.H."/>
            <person name="Huang E.J."/>
            <person name="Li L.F."/>
            <person name="Wei W."/>
            <person name="Gao Y.C."/>
            <person name="Liu J.Z."/>
            <person name="Shao H.Z."/>
            <person name="Wang X."/>
            <person name="Wang C.C."/>
            <person name="Yang T.C."/>
            <person name="Huo Q.B."/>
            <person name="Li W."/>
            <person name="Chen H.Y."/>
            <person name="Chen S.E."/>
            <person name="Zhou L.G."/>
            <person name="Ni X.B."/>
            <person name="Tian J.H."/>
            <person name="Sheng Y."/>
            <person name="Liu T."/>
            <person name="Pan Y.S."/>
            <person name="Xia L.Y."/>
            <person name="Li J."/>
            <person name="Zhao F."/>
            <person name="Cao W.C."/>
        </authorList>
    </citation>
    <scope>NUCLEOTIDE SEQUENCE [LARGE SCALE GENOMIC DNA]</scope>
    <source>
        <strain evidence="1">HaeL-2018</strain>
    </source>
</reference>
<comment type="caution">
    <text evidence="1">The sequence shown here is derived from an EMBL/GenBank/DDBJ whole genome shotgun (WGS) entry which is preliminary data.</text>
</comment>
<organism evidence="1 2">
    <name type="scientific">Haemaphysalis longicornis</name>
    <name type="common">Bush tick</name>
    <dbReference type="NCBI Taxonomy" id="44386"/>
    <lineage>
        <taxon>Eukaryota</taxon>
        <taxon>Metazoa</taxon>
        <taxon>Ecdysozoa</taxon>
        <taxon>Arthropoda</taxon>
        <taxon>Chelicerata</taxon>
        <taxon>Arachnida</taxon>
        <taxon>Acari</taxon>
        <taxon>Parasitiformes</taxon>
        <taxon>Ixodida</taxon>
        <taxon>Ixodoidea</taxon>
        <taxon>Ixodidae</taxon>
        <taxon>Haemaphysalinae</taxon>
        <taxon>Haemaphysalis</taxon>
    </lineage>
</organism>
<keyword evidence="2" id="KW-1185">Reference proteome</keyword>
<dbReference type="AlphaFoldDB" id="A0A9J6FCJ0"/>
<evidence type="ECO:0000313" key="2">
    <source>
        <dbReference type="Proteomes" id="UP000821853"/>
    </source>
</evidence>
<name>A0A9J6FCJ0_HAELO</name>
<dbReference type="Proteomes" id="UP000821853">
    <property type="component" value="Chromosome 10"/>
</dbReference>
<gene>
    <name evidence="1" type="ORF">HPB48_015047</name>
</gene>
<proteinExistence type="predicted"/>
<dbReference type="VEuPathDB" id="VectorBase:HLOH_041884"/>
<protein>
    <submittedName>
        <fullName evidence="1">Uncharacterized protein</fullName>
    </submittedName>
</protein>
<accession>A0A9J6FCJ0</accession>
<dbReference type="EMBL" id="JABSTR010000002">
    <property type="protein sequence ID" value="KAH9363934.1"/>
    <property type="molecule type" value="Genomic_DNA"/>
</dbReference>